<evidence type="ECO:0000313" key="4">
    <source>
        <dbReference type="Proteomes" id="UP000217065"/>
    </source>
</evidence>
<feature type="domain" description="HD/PDEase" evidence="2">
    <location>
        <begin position="493"/>
        <end position="647"/>
    </location>
</feature>
<organism evidence="3 4">
    <name type="scientific">Tetzosporium hominis</name>
    <dbReference type="NCBI Taxonomy" id="2020506"/>
    <lineage>
        <taxon>Bacteria</taxon>
        <taxon>Bacillati</taxon>
        <taxon>Bacillota</taxon>
        <taxon>Bacilli</taxon>
        <taxon>Bacillales</taxon>
        <taxon>Caryophanaceae</taxon>
        <taxon>Tetzosporium</taxon>
    </lineage>
</organism>
<dbReference type="InterPro" id="IPR003607">
    <property type="entry name" value="HD/PDEase_dom"/>
</dbReference>
<dbReference type="SMART" id="SM00471">
    <property type="entry name" value="HDc"/>
    <property type="match status" value="1"/>
</dbReference>
<dbReference type="InterPro" id="IPR006674">
    <property type="entry name" value="HD_domain"/>
</dbReference>
<gene>
    <name evidence="3" type="ORF">CF394_04800</name>
</gene>
<feature type="transmembrane region" description="Helical" evidence="1">
    <location>
        <begin position="307"/>
        <end position="327"/>
    </location>
</feature>
<dbReference type="Pfam" id="PF01966">
    <property type="entry name" value="HD"/>
    <property type="match status" value="1"/>
</dbReference>
<dbReference type="Gene3D" id="1.10.3210.10">
    <property type="entry name" value="Hypothetical protein af1432"/>
    <property type="match status" value="1"/>
</dbReference>
<dbReference type="CDD" id="cd00077">
    <property type="entry name" value="HDc"/>
    <property type="match status" value="1"/>
</dbReference>
<dbReference type="NCBIfam" id="TIGR00277">
    <property type="entry name" value="HDIG"/>
    <property type="match status" value="1"/>
</dbReference>
<dbReference type="Pfam" id="PF07697">
    <property type="entry name" value="7TMR-HDED"/>
    <property type="match status" value="1"/>
</dbReference>
<dbReference type="Pfam" id="PF07698">
    <property type="entry name" value="7TM-7TMR_HD"/>
    <property type="match status" value="1"/>
</dbReference>
<comment type="caution">
    <text evidence="3">The sequence shown here is derived from an EMBL/GenBank/DDBJ whole genome shotgun (WGS) entry which is preliminary data.</text>
</comment>
<feature type="transmembrane region" description="Helical" evidence="1">
    <location>
        <begin position="440"/>
        <end position="464"/>
    </location>
</feature>
<dbReference type="InterPro" id="IPR011624">
    <property type="entry name" value="Metal-dep_PHydrolase_7TM_extra"/>
</dbReference>
<keyword evidence="4" id="KW-1185">Reference proteome</keyword>
<evidence type="ECO:0000259" key="2">
    <source>
        <dbReference type="SMART" id="SM00471"/>
    </source>
</evidence>
<dbReference type="OrthoDB" id="9806952at2"/>
<proteinExistence type="predicted"/>
<feature type="transmembrane region" description="Helical" evidence="1">
    <location>
        <begin position="356"/>
        <end position="372"/>
    </location>
</feature>
<feature type="transmembrane region" description="Helical" evidence="1">
    <location>
        <begin position="414"/>
        <end position="434"/>
    </location>
</feature>
<dbReference type="InterPro" id="IPR011621">
    <property type="entry name" value="Metal-dep_PHydrolase_7TM_intra"/>
</dbReference>
<sequence length="704" mass="78381">MLVNRFVKFITSIHEKKGVLASISLAGAVLLYVMLSFVTNETTYTIERFQLSPETIRSSKTIEDPLKTEQDRVAAKEAVDPVYVFQEEASDNQSAWIASVFESILVIKEQALSEQQDDTPIQQLRKELEELSPELSERLSDSELEVIYTQPLSTLETTSEVAISEVRELLAEPIRSNQLSAVREQGITQLKERLPFPTNYENAVGKILSAAIIETELIDEELTNQRIEEAVNAVEPTRILQGQLLVQEGQYVDREIYRQLELTGMVENDVQYRSYAGLAVLILLTVGMLYSAIHLTEGSRKVRVKWLSVSLLVLALSALLMVLTALIDANFTFTIAFLFPTAFVSMTVYLLTNERLAYISLIANALLAGYIFREGFTAFLQTDIALYTLIGGLSGIFAFKFFSGRSPIMKTSGIVALTNTLFMIAYLLLSTTTTSMQDNLLLIGIGLLSGMISGTFTFGTLPFFESAFGILSTMKLFELANPGHPLLKKLLMETPGTYHHSVMVANLSEAACESIGANGLFARVACYYHDIGKTRRPGFFIENQTNGYNPHDHLPPETSAGIIKDHTTDGAAILIQNRIPRAIVDVALQHHGTTCIKYFYHKAKQVGDCKEEAFRYDGPKPQTREAAVISIADSVEAAVRSMNQPSSTKIKELVDAIVKDRVNDGQFDECDISMKDLTIVKESICSTLKGFYHERIQYPEEEKK</sequence>
<keyword evidence="1" id="KW-0812">Transmembrane</keyword>
<accession>A0A264W5K5</accession>
<dbReference type="Proteomes" id="UP000217065">
    <property type="component" value="Unassembled WGS sequence"/>
</dbReference>
<dbReference type="PANTHER" id="PTHR36442">
    <property type="entry name" value="CYCLIC-DI-AMP PHOSPHODIESTERASE PGPH"/>
    <property type="match status" value="1"/>
</dbReference>
<feature type="transmembrane region" description="Helical" evidence="1">
    <location>
        <begin position="333"/>
        <end position="351"/>
    </location>
</feature>
<feature type="transmembrane region" description="Helical" evidence="1">
    <location>
        <begin position="275"/>
        <end position="295"/>
    </location>
</feature>
<dbReference type="InterPro" id="IPR052722">
    <property type="entry name" value="PgpH_phosphodiesterase"/>
</dbReference>
<keyword evidence="1" id="KW-0472">Membrane</keyword>
<dbReference type="InterPro" id="IPR006675">
    <property type="entry name" value="HDIG_dom"/>
</dbReference>
<feature type="transmembrane region" description="Helical" evidence="1">
    <location>
        <begin position="20"/>
        <end position="38"/>
    </location>
</feature>
<protein>
    <recommendedName>
        <fullName evidence="2">HD/PDEase domain-containing protein</fullName>
    </recommendedName>
</protein>
<dbReference type="SUPFAM" id="SSF109604">
    <property type="entry name" value="HD-domain/PDEase-like"/>
    <property type="match status" value="1"/>
</dbReference>
<evidence type="ECO:0000313" key="3">
    <source>
        <dbReference type="EMBL" id="OZS78859.1"/>
    </source>
</evidence>
<name>A0A264W5K5_9BACL</name>
<dbReference type="PANTHER" id="PTHR36442:SF1">
    <property type="entry name" value="CYCLIC-DI-AMP PHOSPHODIESTERASE PGPH"/>
    <property type="match status" value="1"/>
</dbReference>
<dbReference type="EMBL" id="NOKQ01000187">
    <property type="protein sequence ID" value="OZS78859.1"/>
    <property type="molecule type" value="Genomic_DNA"/>
</dbReference>
<feature type="transmembrane region" description="Helical" evidence="1">
    <location>
        <begin position="384"/>
        <end position="402"/>
    </location>
</feature>
<keyword evidence="1" id="KW-1133">Transmembrane helix</keyword>
<reference evidence="3 4" key="1">
    <citation type="submission" date="2017-07" db="EMBL/GenBank/DDBJ databases">
        <title>Tetzosporium hominis gen.nov. sp.nov.</title>
        <authorList>
            <person name="Tetz G."/>
            <person name="Tetz V."/>
        </authorList>
    </citation>
    <scope>NUCLEOTIDE SEQUENCE [LARGE SCALE GENOMIC DNA]</scope>
    <source>
        <strain evidence="3 4">VT-49</strain>
    </source>
</reference>
<evidence type="ECO:0000256" key="1">
    <source>
        <dbReference type="SAM" id="Phobius"/>
    </source>
</evidence>
<dbReference type="AlphaFoldDB" id="A0A264W5K5"/>